<dbReference type="AlphaFoldDB" id="A0A848LMZ7"/>
<dbReference type="NCBIfam" id="NF011649">
    <property type="entry name" value="PRK15067.1"/>
    <property type="match status" value="1"/>
</dbReference>
<dbReference type="PANTHER" id="PTHR39329:SF1">
    <property type="entry name" value="ETHANOLAMINE AMMONIA-LYASE LARGE SUBUNIT"/>
    <property type="match status" value="1"/>
</dbReference>
<evidence type="ECO:0000313" key="2">
    <source>
        <dbReference type="EMBL" id="NMO19059.1"/>
    </source>
</evidence>
<accession>A0A848LMZ7</accession>
<gene>
    <name evidence="2" type="primary">eutB</name>
    <name evidence="2" type="ORF">HG543_29960</name>
</gene>
<dbReference type="Gene3D" id="3.20.20.70">
    <property type="entry name" value="Aldolase class I"/>
    <property type="match status" value="1"/>
</dbReference>
<proteinExistence type="predicted"/>
<feature type="region of interest" description="Disordered" evidence="1">
    <location>
        <begin position="1"/>
        <end position="35"/>
    </location>
</feature>
<protein>
    <submittedName>
        <fullName evidence="2">Ethanolamine ammonia-lyase subunit EutB</fullName>
        <ecNumber evidence="2">4.3.1.7</ecNumber>
    </submittedName>
</protein>
<dbReference type="PANTHER" id="PTHR39329">
    <property type="entry name" value="ETHANOLAMINE AMMONIA-LYASE HEAVY CHAIN"/>
    <property type="match status" value="1"/>
</dbReference>
<dbReference type="GO" id="GO:0006520">
    <property type="term" value="P:amino acid metabolic process"/>
    <property type="evidence" value="ECO:0007669"/>
    <property type="project" value="InterPro"/>
</dbReference>
<keyword evidence="2" id="KW-0456">Lyase</keyword>
<name>A0A848LMZ7_9BACT</name>
<feature type="compositionally biased region" description="Pro residues" evidence="1">
    <location>
        <begin position="19"/>
        <end position="28"/>
    </location>
</feature>
<dbReference type="GO" id="GO:0046336">
    <property type="term" value="P:ethanolamine catabolic process"/>
    <property type="evidence" value="ECO:0007669"/>
    <property type="project" value="TreeGrafter"/>
</dbReference>
<dbReference type="Gene3D" id="1.10.220.70">
    <property type="entry name" value="lyase"/>
    <property type="match status" value="1"/>
</dbReference>
<dbReference type="InterPro" id="IPR042251">
    <property type="entry name" value="EutC_C"/>
</dbReference>
<evidence type="ECO:0000313" key="3">
    <source>
        <dbReference type="Proteomes" id="UP000518300"/>
    </source>
</evidence>
<organism evidence="2 3">
    <name type="scientific">Pyxidicoccus fallax</name>
    <dbReference type="NCBI Taxonomy" id="394095"/>
    <lineage>
        <taxon>Bacteria</taxon>
        <taxon>Pseudomonadati</taxon>
        <taxon>Myxococcota</taxon>
        <taxon>Myxococcia</taxon>
        <taxon>Myxococcales</taxon>
        <taxon>Cystobacterineae</taxon>
        <taxon>Myxococcaceae</taxon>
        <taxon>Pyxidicoccus</taxon>
    </lineage>
</organism>
<dbReference type="InterPro" id="IPR013785">
    <property type="entry name" value="Aldolase_TIM"/>
</dbReference>
<comment type="caution">
    <text evidence="2">The sequence shown here is derived from an EMBL/GenBank/DDBJ whole genome shotgun (WGS) entry which is preliminary data.</text>
</comment>
<dbReference type="InterPro" id="IPR009246">
    <property type="entry name" value="EutC"/>
</dbReference>
<dbReference type="EMBL" id="JABBJJ010000166">
    <property type="protein sequence ID" value="NMO19059.1"/>
    <property type="molecule type" value="Genomic_DNA"/>
</dbReference>
<dbReference type="Pfam" id="PF06751">
    <property type="entry name" value="EutB"/>
    <property type="match status" value="1"/>
</dbReference>
<dbReference type="GO" id="GO:0009350">
    <property type="term" value="C:ethanolamine ammonia-lyase complex"/>
    <property type="evidence" value="ECO:0007669"/>
    <property type="project" value="TreeGrafter"/>
</dbReference>
<dbReference type="InterPro" id="IPR010628">
    <property type="entry name" value="EutB"/>
</dbReference>
<dbReference type="Gene3D" id="3.40.50.11240">
    <property type="entry name" value="Ethanolamine ammonia-lyase light chain (EutC)"/>
    <property type="match status" value="1"/>
</dbReference>
<dbReference type="GO" id="GO:0008851">
    <property type="term" value="F:ethanolamine ammonia-lyase activity"/>
    <property type="evidence" value="ECO:0007669"/>
    <property type="project" value="UniProtKB-EC"/>
</dbReference>
<dbReference type="Pfam" id="PF05985">
    <property type="entry name" value="EutC"/>
    <property type="match status" value="1"/>
</dbReference>
<dbReference type="InterPro" id="IPR044939">
    <property type="entry name" value="EutB_dom_2_sf"/>
</dbReference>
<dbReference type="GO" id="GO:0005829">
    <property type="term" value="C:cytosol"/>
    <property type="evidence" value="ECO:0007669"/>
    <property type="project" value="TreeGrafter"/>
</dbReference>
<keyword evidence="3" id="KW-1185">Reference proteome</keyword>
<sequence>MMGGAAASLLGCGKDSTVPRPPPGPPPEGVHIPDVQSGEDVFGYVRRIKGAFDETLYKQVLGAANAFKEGDALVGVAAADEASRENARRLLENTRLVDLDSHPVRQDRLHALLLETEDRVAAATAEGWTLGRLKQFLLESDEAAIKALMPGLGSDVIGCVVKLMSDEELIAVARKVFNPLPGSNLGARGYLGARIQPNSPTDNVDDIRWQVFDGFSYAVGDVVLGCNPVSSTPESVGAIESALHELVVTFGLQDVMPHCVLAHIDVQAEVERLQPGTTGIWFQSIAGSDTANGTFDISVEKMLGYADGRSGKYGLYFETGQGADFTNGHAHGYDMVLHESRKYGFARALTQRVARAQESAGRAAAPWVHLNDVAGFIGPEVFRTREQLVRCCLEDIVMGKLHGLMIGLDVCSTLHMDVSLDDLDWCLERIMPANPAYLMGLPTKNDPMLGYLTTGFQDHVRLRERFGYKVEDRMWAFFQRLGVIDAAGRPTEHFGDPVWVYLQYLRAKGDMRPEEDIRAEGAQRLAEIRARGVPMARGHGANPWDLEPALEAELRRVYADAKKSLFAELTPAFINAMPEAVRLVTKSKDRTEYILHPETGEQLDAVSLDALRSLRARHGGRYDVQLLVSDGLNALALTDEGQLLPYLQALRSALTSAGYSVAPEHLLLTSGRVRAGYRVGEALYGGLGDAKKHRAIIHVIGERPGTGHHTFSAYITAPTAAVWSRAGQVDHNITRVVSGIALTAYAPALAAPETVRLLQQLAPVGP</sequence>
<reference evidence="2 3" key="1">
    <citation type="submission" date="2020-04" db="EMBL/GenBank/DDBJ databases">
        <title>Draft genome of Pyxidicoccus fallax type strain.</title>
        <authorList>
            <person name="Whitworth D.E."/>
        </authorList>
    </citation>
    <scope>NUCLEOTIDE SEQUENCE [LARGE SCALE GENOMIC DNA]</scope>
    <source>
        <strain evidence="2 3">DSM 14698</strain>
    </source>
</reference>
<evidence type="ECO:0000256" key="1">
    <source>
        <dbReference type="SAM" id="MobiDB-lite"/>
    </source>
</evidence>
<dbReference type="EC" id="4.3.1.7" evidence="2"/>
<dbReference type="Proteomes" id="UP000518300">
    <property type="component" value="Unassembled WGS sequence"/>
</dbReference>